<evidence type="ECO:0000256" key="1">
    <source>
        <dbReference type="SAM" id="MobiDB-lite"/>
    </source>
</evidence>
<feature type="region of interest" description="Disordered" evidence="1">
    <location>
        <begin position="298"/>
        <end position="329"/>
    </location>
</feature>
<dbReference type="OrthoDB" id="3944408at2759"/>
<comment type="caution">
    <text evidence="3">The sequence shown here is derived from an EMBL/GenBank/DDBJ whole genome shotgun (WGS) entry which is preliminary data.</text>
</comment>
<dbReference type="AlphaFoldDB" id="A0A1J9QUD9"/>
<gene>
    <name evidence="3" type="ORF">AJ78_00552</name>
</gene>
<dbReference type="VEuPathDB" id="FungiDB:AJ78_00552"/>
<evidence type="ECO:0000313" key="4">
    <source>
        <dbReference type="Proteomes" id="UP000182235"/>
    </source>
</evidence>
<dbReference type="STRING" id="1447872.A0A1J9QUD9"/>
<dbReference type="Pfam" id="PF22980">
    <property type="entry name" value="Myb_DNA-bind_8"/>
    <property type="match status" value="1"/>
</dbReference>
<dbReference type="EMBL" id="LGRN01000009">
    <property type="protein sequence ID" value="OJD19484.1"/>
    <property type="molecule type" value="Genomic_DNA"/>
</dbReference>
<organism evidence="3 4">
    <name type="scientific">Emergomyces pasteurianus Ep9510</name>
    <dbReference type="NCBI Taxonomy" id="1447872"/>
    <lineage>
        <taxon>Eukaryota</taxon>
        <taxon>Fungi</taxon>
        <taxon>Dikarya</taxon>
        <taxon>Ascomycota</taxon>
        <taxon>Pezizomycotina</taxon>
        <taxon>Eurotiomycetes</taxon>
        <taxon>Eurotiomycetidae</taxon>
        <taxon>Onygenales</taxon>
        <taxon>Ajellomycetaceae</taxon>
        <taxon>Emergomyces</taxon>
    </lineage>
</organism>
<feature type="compositionally biased region" description="Polar residues" evidence="1">
    <location>
        <begin position="162"/>
        <end position="177"/>
    </location>
</feature>
<feature type="region of interest" description="Disordered" evidence="1">
    <location>
        <begin position="162"/>
        <end position="184"/>
    </location>
</feature>
<proteinExistence type="predicted"/>
<keyword evidence="4" id="KW-1185">Reference proteome</keyword>
<evidence type="ECO:0000313" key="3">
    <source>
        <dbReference type="EMBL" id="OJD19484.1"/>
    </source>
</evidence>
<feature type="domain" description="Myb-like DNA-binding" evidence="2">
    <location>
        <begin position="8"/>
        <end position="54"/>
    </location>
</feature>
<feature type="region of interest" description="Disordered" evidence="1">
    <location>
        <begin position="76"/>
        <end position="108"/>
    </location>
</feature>
<dbReference type="Proteomes" id="UP000182235">
    <property type="component" value="Unassembled WGS sequence"/>
</dbReference>
<feature type="compositionally biased region" description="Basic residues" evidence="1">
    <location>
        <begin position="78"/>
        <end position="87"/>
    </location>
</feature>
<accession>A0A1J9QUD9</accession>
<protein>
    <recommendedName>
        <fullName evidence="2">Myb-like DNA-binding domain-containing protein</fullName>
    </recommendedName>
</protein>
<sequence>MPSKTQADVNLRFLYICLQKSDYNTIGFNAVGEATDLSPPAARMRFSRLEKAIETVAIHSIACPKKTGQSVRIEGKSKHQCKSRQAKSKGAIVKREEQMQDSNHSIGTPTMVDGGIGAESHTMIYNQHGAGIDCSHNAIEANYGHTDDDDIPLATKRKAAQCSTANKRQKQMKTSCPTGMKDDLSIDDGNIRRLSYKAVKQQLPSYPRLKHRVKNDELMALGDISSTDSGTDIPHTNQYGTTSMELTPAAPTTSLHEIVPEYILPFTNNNRQFTSRSEHEFSYDQHWSSWPSTISQMAHPHDPSAAFSRSARPTGYVRSPGMDQSSSTNPWAKYRIPSITITDTDPYGIRNPLYPGSINAVDKVQMAINEALFRPGSRAFDRSYVDSTEATDVPHH</sequence>
<name>A0A1J9QUD9_9EURO</name>
<reference evidence="3 4" key="1">
    <citation type="submission" date="2015-07" db="EMBL/GenBank/DDBJ databases">
        <title>Emmonsia species relationships and genome sequence.</title>
        <authorList>
            <consortium name="The Broad Institute Genomics Platform"/>
            <person name="Cuomo C.A."/>
            <person name="Munoz J.F."/>
            <person name="Imamovic A."/>
            <person name="Priest M.E."/>
            <person name="Young S."/>
            <person name="Clay O.K."/>
            <person name="McEwen J.G."/>
        </authorList>
    </citation>
    <scope>NUCLEOTIDE SEQUENCE [LARGE SCALE GENOMIC DNA]</scope>
    <source>
        <strain evidence="3 4">UAMH 9510</strain>
    </source>
</reference>
<evidence type="ECO:0000259" key="2">
    <source>
        <dbReference type="Pfam" id="PF22980"/>
    </source>
</evidence>
<dbReference type="InterPro" id="IPR054505">
    <property type="entry name" value="Myb_DNA-bind_8"/>
</dbReference>